<dbReference type="EMBL" id="MHOQ01000005">
    <property type="protein sequence ID" value="OGZ67425.1"/>
    <property type="molecule type" value="Genomic_DNA"/>
</dbReference>
<reference evidence="2 3" key="1">
    <citation type="journal article" date="2016" name="Nat. Commun.">
        <title>Thousands of microbial genomes shed light on interconnected biogeochemical processes in an aquifer system.</title>
        <authorList>
            <person name="Anantharaman K."/>
            <person name="Brown C.T."/>
            <person name="Hug L.A."/>
            <person name="Sharon I."/>
            <person name="Castelle C.J."/>
            <person name="Probst A.J."/>
            <person name="Thomas B.C."/>
            <person name="Singh A."/>
            <person name="Wilkins M.J."/>
            <person name="Karaoz U."/>
            <person name="Brodie E.L."/>
            <person name="Williams K.H."/>
            <person name="Hubbard S.S."/>
            <person name="Banfield J.F."/>
        </authorList>
    </citation>
    <scope>NUCLEOTIDE SEQUENCE [LARGE SCALE GENOMIC DNA]</scope>
</reference>
<proteinExistence type="predicted"/>
<evidence type="ECO:0000313" key="3">
    <source>
        <dbReference type="Proteomes" id="UP000179183"/>
    </source>
</evidence>
<gene>
    <name evidence="2" type="ORF">A3D34_02175</name>
</gene>
<evidence type="ECO:0000256" key="1">
    <source>
        <dbReference type="SAM" id="Phobius"/>
    </source>
</evidence>
<accession>A0A1G2HY57</accession>
<protein>
    <recommendedName>
        <fullName evidence="4">Type 4 fimbrial biogenesis protein PilX N-terminal domain-containing protein</fullName>
    </recommendedName>
</protein>
<feature type="transmembrane region" description="Helical" evidence="1">
    <location>
        <begin position="16"/>
        <end position="40"/>
    </location>
</feature>
<keyword evidence="1" id="KW-1133">Transmembrane helix</keyword>
<dbReference type="AlphaFoldDB" id="A0A1G2HY57"/>
<name>A0A1G2HY57_9BACT</name>
<dbReference type="Proteomes" id="UP000179183">
    <property type="component" value="Unassembled WGS sequence"/>
</dbReference>
<sequence length="171" mass="18564">MIKNCRLKIKNSQRGVSLIITFLIMTIMLAIVLSISVILYSEVKIISNIGNSVSAFYSAQTGAEEVLYFDRKVIPNGGNRGICSICATCDSGDCMSCSASTSILEGGGTGCDAQNCTNCQIKYNSSFNDRTYFINVIVTPDNEPGVYIFNIKSKGGYKNSFRSLELNSVSE</sequence>
<evidence type="ECO:0008006" key="4">
    <source>
        <dbReference type="Google" id="ProtNLM"/>
    </source>
</evidence>
<organism evidence="2 3">
    <name type="scientific">Candidatus Staskawiczbacteria bacterium RIFCSPHIGHO2_02_FULL_33_16</name>
    <dbReference type="NCBI Taxonomy" id="1802204"/>
    <lineage>
        <taxon>Bacteria</taxon>
        <taxon>Candidatus Staskawicziibacteriota</taxon>
    </lineage>
</organism>
<keyword evidence="1" id="KW-0472">Membrane</keyword>
<keyword evidence="1" id="KW-0812">Transmembrane</keyword>
<evidence type="ECO:0000313" key="2">
    <source>
        <dbReference type="EMBL" id="OGZ67425.1"/>
    </source>
</evidence>
<comment type="caution">
    <text evidence="2">The sequence shown here is derived from an EMBL/GenBank/DDBJ whole genome shotgun (WGS) entry which is preliminary data.</text>
</comment>